<dbReference type="InterPro" id="IPR043128">
    <property type="entry name" value="Rev_trsase/Diguanyl_cyclase"/>
</dbReference>
<dbReference type="OrthoDB" id="9812260at2"/>
<dbReference type="PANTHER" id="PTHR46663:SF2">
    <property type="entry name" value="GGDEF DOMAIN-CONTAINING PROTEIN"/>
    <property type="match status" value="1"/>
</dbReference>
<evidence type="ECO:0000256" key="1">
    <source>
        <dbReference type="SAM" id="MobiDB-lite"/>
    </source>
</evidence>
<proteinExistence type="predicted"/>
<dbReference type="CDD" id="cd01949">
    <property type="entry name" value="GGDEF"/>
    <property type="match status" value="1"/>
</dbReference>
<dbReference type="SUPFAM" id="SSF55073">
    <property type="entry name" value="Nucleotide cyclase"/>
    <property type="match status" value="1"/>
</dbReference>
<dbReference type="NCBIfam" id="TIGR00254">
    <property type="entry name" value="GGDEF"/>
    <property type="match status" value="1"/>
</dbReference>
<evidence type="ECO:0000313" key="4">
    <source>
        <dbReference type="Proteomes" id="UP000194020"/>
    </source>
</evidence>
<protein>
    <recommendedName>
        <fullName evidence="2">GGDEF domain-containing protein</fullName>
    </recommendedName>
</protein>
<dbReference type="InterPro" id="IPR052163">
    <property type="entry name" value="DGC-Regulatory_Protein"/>
</dbReference>
<dbReference type="InterPro" id="IPR000160">
    <property type="entry name" value="GGDEF_dom"/>
</dbReference>
<evidence type="ECO:0000259" key="2">
    <source>
        <dbReference type="PROSITE" id="PS50887"/>
    </source>
</evidence>
<name>A0A1X3RSJ6_9GAMM</name>
<dbReference type="EMBL" id="LUTP01000029">
    <property type="protein sequence ID" value="OSN04785.1"/>
    <property type="molecule type" value="Genomic_DNA"/>
</dbReference>
<reference evidence="3 4" key="1">
    <citation type="submission" date="2016-02" db="EMBL/GenBank/DDBJ databases">
        <title>Species-wide whole genome sequencing reveals diversity, host range in Lonsdalea quercina.</title>
        <authorList>
            <person name="Li Y."/>
        </authorList>
    </citation>
    <scope>NUCLEOTIDE SEQUENCE [LARGE SCALE GENOMIC DNA]</scope>
    <source>
        <strain evidence="3 4">LMG 26264</strain>
    </source>
</reference>
<dbReference type="PANTHER" id="PTHR46663">
    <property type="entry name" value="DIGUANYLATE CYCLASE DGCT-RELATED"/>
    <property type="match status" value="1"/>
</dbReference>
<evidence type="ECO:0000313" key="3">
    <source>
        <dbReference type="EMBL" id="OSN04785.1"/>
    </source>
</evidence>
<accession>A0A1X3RSJ6</accession>
<organism evidence="3 4">
    <name type="scientific">Lonsdalea iberica</name>
    <dbReference type="NCBI Taxonomy" id="1082703"/>
    <lineage>
        <taxon>Bacteria</taxon>
        <taxon>Pseudomonadati</taxon>
        <taxon>Pseudomonadota</taxon>
        <taxon>Gammaproteobacteria</taxon>
        <taxon>Enterobacterales</taxon>
        <taxon>Pectobacteriaceae</taxon>
        <taxon>Lonsdalea</taxon>
    </lineage>
</organism>
<dbReference type="PROSITE" id="PS50887">
    <property type="entry name" value="GGDEF"/>
    <property type="match status" value="1"/>
</dbReference>
<feature type="region of interest" description="Disordered" evidence="1">
    <location>
        <begin position="137"/>
        <end position="157"/>
    </location>
</feature>
<dbReference type="SMART" id="SM00267">
    <property type="entry name" value="GGDEF"/>
    <property type="match status" value="1"/>
</dbReference>
<gene>
    <name evidence="3" type="ORF">AU511_11830</name>
</gene>
<feature type="domain" description="GGDEF" evidence="2">
    <location>
        <begin position="15"/>
        <end position="150"/>
    </location>
</feature>
<dbReference type="RefSeq" id="WP_094109828.1">
    <property type="nucleotide sequence ID" value="NZ_LUTP01000029.1"/>
</dbReference>
<comment type="caution">
    <text evidence="3">The sequence shown here is derived from an EMBL/GenBank/DDBJ whole genome shotgun (WGS) entry which is preliminary data.</text>
</comment>
<dbReference type="AlphaFoldDB" id="A0A1X3RSJ6"/>
<dbReference type="InterPro" id="IPR029787">
    <property type="entry name" value="Nucleotide_cyclase"/>
</dbReference>
<dbReference type="Pfam" id="PF00990">
    <property type="entry name" value="GGDEF"/>
    <property type="match status" value="1"/>
</dbReference>
<dbReference type="Gene3D" id="3.30.70.270">
    <property type="match status" value="1"/>
</dbReference>
<dbReference type="Proteomes" id="UP000194020">
    <property type="component" value="Unassembled WGS sequence"/>
</dbReference>
<sequence>MISYLNQLATKQRQHGLALLFFDLDNFKHYNDRYGHEFGDRVIKTFARVLGQNTRPKDLIGRLSGDEFVMVLHEQQDLDREVDELCRVLKERFQKPLRIRGQDIELSASVGIAILGKNDRLDVNHFIHQADTAMYQAKRQSIHSSRGHKHDAENDNK</sequence>